<dbReference type="PANTHER" id="PTHR27008">
    <property type="entry name" value="OS04G0122200 PROTEIN"/>
    <property type="match status" value="1"/>
</dbReference>
<proteinExistence type="predicted"/>
<keyword evidence="8" id="KW-1185">Reference proteome</keyword>
<evidence type="ECO:0000256" key="1">
    <source>
        <dbReference type="ARBA" id="ARBA00004370"/>
    </source>
</evidence>
<evidence type="ECO:0000313" key="7">
    <source>
        <dbReference type="EMBL" id="KAK9749466.1"/>
    </source>
</evidence>
<keyword evidence="4" id="KW-0677">Repeat</keyword>
<reference evidence="7" key="1">
    <citation type="submission" date="2024-03" db="EMBL/GenBank/DDBJ databases">
        <title>WGS assembly of Saponaria officinalis var. Norfolk2.</title>
        <authorList>
            <person name="Jenkins J."/>
            <person name="Shu S."/>
            <person name="Grimwood J."/>
            <person name="Barry K."/>
            <person name="Goodstein D."/>
            <person name="Schmutz J."/>
            <person name="Leebens-Mack J."/>
            <person name="Osbourn A."/>
        </authorList>
    </citation>
    <scope>NUCLEOTIDE SEQUENCE [LARGE SCALE GENOMIC DNA]</scope>
    <source>
        <strain evidence="7">JIC</strain>
    </source>
</reference>
<gene>
    <name evidence="7" type="ORF">RND81_02G127900</name>
</gene>
<name>A0AAW1MUP5_SAPOF</name>
<dbReference type="InterPro" id="IPR001611">
    <property type="entry name" value="Leu-rich_rpt"/>
</dbReference>
<organism evidence="7 8">
    <name type="scientific">Saponaria officinalis</name>
    <name type="common">Common soapwort</name>
    <name type="synonym">Lychnis saponaria</name>
    <dbReference type="NCBI Taxonomy" id="3572"/>
    <lineage>
        <taxon>Eukaryota</taxon>
        <taxon>Viridiplantae</taxon>
        <taxon>Streptophyta</taxon>
        <taxon>Embryophyta</taxon>
        <taxon>Tracheophyta</taxon>
        <taxon>Spermatophyta</taxon>
        <taxon>Magnoliopsida</taxon>
        <taxon>eudicotyledons</taxon>
        <taxon>Gunneridae</taxon>
        <taxon>Pentapetalae</taxon>
        <taxon>Caryophyllales</taxon>
        <taxon>Caryophyllaceae</taxon>
        <taxon>Caryophylleae</taxon>
        <taxon>Saponaria</taxon>
    </lineage>
</organism>
<evidence type="ECO:0000313" key="8">
    <source>
        <dbReference type="Proteomes" id="UP001443914"/>
    </source>
</evidence>
<evidence type="ECO:0000256" key="3">
    <source>
        <dbReference type="ARBA" id="ARBA00022692"/>
    </source>
</evidence>
<dbReference type="GO" id="GO:0016020">
    <property type="term" value="C:membrane"/>
    <property type="evidence" value="ECO:0007669"/>
    <property type="project" value="UniProtKB-SubCell"/>
</dbReference>
<dbReference type="Pfam" id="PF13855">
    <property type="entry name" value="LRR_8"/>
    <property type="match status" value="1"/>
</dbReference>
<dbReference type="Gene3D" id="3.80.10.10">
    <property type="entry name" value="Ribonuclease Inhibitor"/>
    <property type="match status" value="1"/>
</dbReference>
<comment type="subcellular location">
    <subcellularLocation>
        <location evidence="1">Membrane</location>
    </subcellularLocation>
</comment>
<dbReference type="InterPro" id="IPR032675">
    <property type="entry name" value="LRR_dom_sf"/>
</dbReference>
<sequence length="107" mass="11954">MDGNSFHGNIPSSFASLANLQEINFSQNNLSGSIPAFFSRFPRLYYLDLSHNNFEGRVPTNSVFGNASAVFVAGNSRLCGGIQQLHLPKCSENESRERKKRRMSRTL</sequence>
<dbReference type="Proteomes" id="UP001443914">
    <property type="component" value="Unassembled WGS sequence"/>
</dbReference>
<keyword evidence="3" id="KW-0812">Transmembrane</keyword>
<evidence type="ECO:0000256" key="2">
    <source>
        <dbReference type="ARBA" id="ARBA00022614"/>
    </source>
</evidence>
<evidence type="ECO:0000256" key="4">
    <source>
        <dbReference type="ARBA" id="ARBA00022737"/>
    </source>
</evidence>
<keyword evidence="6" id="KW-0472">Membrane</keyword>
<dbReference type="SUPFAM" id="SSF52058">
    <property type="entry name" value="L domain-like"/>
    <property type="match status" value="1"/>
</dbReference>
<evidence type="ECO:0000256" key="5">
    <source>
        <dbReference type="ARBA" id="ARBA00022989"/>
    </source>
</evidence>
<comment type="caution">
    <text evidence="7">The sequence shown here is derived from an EMBL/GenBank/DDBJ whole genome shotgun (WGS) entry which is preliminary data.</text>
</comment>
<dbReference type="AlphaFoldDB" id="A0AAW1MUP5"/>
<keyword evidence="5" id="KW-1133">Transmembrane helix</keyword>
<dbReference type="EMBL" id="JBDFQZ010000002">
    <property type="protein sequence ID" value="KAK9749466.1"/>
    <property type="molecule type" value="Genomic_DNA"/>
</dbReference>
<evidence type="ECO:0000256" key="6">
    <source>
        <dbReference type="ARBA" id="ARBA00023136"/>
    </source>
</evidence>
<dbReference type="InterPro" id="IPR051809">
    <property type="entry name" value="Plant_receptor-like_S/T_kinase"/>
</dbReference>
<keyword evidence="2" id="KW-0433">Leucine-rich repeat</keyword>
<protein>
    <submittedName>
        <fullName evidence="7">Uncharacterized protein</fullName>
    </submittedName>
</protein>
<dbReference type="PANTHER" id="PTHR27008:SF596">
    <property type="entry name" value="OS02G0215500 PROTEIN"/>
    <property type="match status" value="1"/>
</dbReference>
<accession>A0AAW1MUP5</accession>